<dbReference type="Proteomes" id="UP001056120">
    <property type="component" value="Linkage Group LG07"/>
</dbReference>
<name>A0ACB9IPD7_9ASTR</name>
<reference evidence="1 2" key="2">
    <citation type="journal article" date="2022" name="Mol. Ecol. Resour.">
        <title>The genomes of chicory, endive, great burdock and yacon provide insights into Asteraceae paleo-polyploidization history and plant inulin production.</title>
        <authorList>
            <person name="Fan W."/>
            <person name="Wang S."/>
            <person name="Wang H."/>
            <person name="Wang A."/>
            <person name="Jiang F."/>
            <person name="Liu H."/>
            <person name="Zhao H."/>
            <person name="Xu D."/>
            <person name="Zhang Y."/>
        </authorList>
    </citation>
    <scope>NUCLEOTIDE SEQUENCE [LARGE SCALE GENOMIC DNA]</scope>
    <source>
        <strain evidence="2">cv. Yunnan</strain>
        <tissue evidence="1">Leaves</tissue>
    </source>
</reference>
<proteinExistence type="predicted"/>
<sequence>MLHGPIPVPPPATKNFFVSNNKLTGEIPPSICDLLSLWMLDLSFNNITGSIPPCLVKLSISLLVLNLRNNNLQGTIPNIFTNESKLQMISLSENKLEGQVPRSLENCESLQILDLGYNFIEDMFPFWLGALSKLQVLILRFNKFHGIIRIPSKIKVYFPKLRIMDLSYNSFSGDLPHQYFQEWSAMKDTQAIASYMETGIVVVTVYNQNKFYMKVGNYSFSIQMTNKGVKTEYEKIINIFFALDLLSNKFSGMIPESINALSNLQLLNLSNNELAGVIPPSMGNLIHLESPDLSSNKLSGMIPQDFVQLNFLAFLNVSNNHLTGPIPQGRQFNTFSNSSYMGNQALCGDPLSIKCGDSKASKPPKVSFEEDTESDFPNGIDWVVILSGVLSGLVIGLVFGNHLTTTRYYKLFLERIRK</sequence>
<keyword evidence="2" id="KW-1185">Reference proteome</keyword>
<evidence type="ECO:0000313" key="2">
    <source>
        <dbReference type="Proteomes" id="UP001056120"/>
    </source>
</evidence>
<evidence type="ECO:0000313" key="1">
    <source>
        <dbReference type="EMBL" id="KAI3809672.1"/>
    </source>
</evidence>
<organism evidence="1 2">
    <name type="scientific">Smallanthus sonchifolius</name>
    <dbReference type="NCBI Taxonomy" id="185202"/>
    <lineage>
        <taxon>Eukaryota</taxon>
        <taxon>Viridiplantae</taxon>
        <taxon>Streptophyta</taxon>
        <taxon>Embryophyta</taxon>
        <taxon>Tracheophyta</taxon>
        <taxon>Spermatophyta</taxon>
        <taxon>Magnoliopsida</taxon>
        <taxon>eudicotyledons</taxon>
        <taxon>Gunneridae</taxon>
        <taxon>Pentapetalae</taxon>
        <taxon>asterids</taxon>
        <taxon>campanulids</taxon>
        <taxon>Asterales</taxon>
        <taxon>Asteraceae</taxon>
        <taxon>Asteroideae</taxon>
        <taxon>Heliantheae alliance</taxon>
        <taxon>Millerieae</taxon>
        <taxon>Smallanthus</taxon>
    </lineage>
</organism>
<comment type="caution">
    <text evidence="1">The sequence shown here is derived from an EMBL/GenBank/DDBJ whole genome shotgun (WGS) entry which is preliminary data.</text>
</comment>
<protein>
    <submittedName>
        <fullName evidence="1">Uncharacterized protein</fullName>
    </submittedName>
</protein>
<reference evidence="2" key="1">
    <citation type="journal article" date="2022" name="Mol. Ecol. Resour.">
        <title>The genomes of chicory, endive, great burdock and yacon provide insights into Asteraceae palaeo-polyploidization history and plant inulin production.</title>
        <authorList>
            <person name="Fan W."/>
            <person name="Wang S."/>
            <person name="Wang H."/>
            <person name="Wang A."/>
            <person name="Jiang F."/>
            <person name="Liu H."/>
            <person name="Zhao H."/>
            <person name="Xu D."/>
            <person name="Zhang Y."/>
        </authorList>
    </citation>
    <scope>NUCLEOTIDE SEQUENCE [LARGE SCALE GENOMIC DNA]</scope>
    <source>
        <strain evidence="2">cv. Yunnan</strain>
    </source>
</reference>
<gene>
    <name evidence="1" type="ORF">L1987_19269</name>
</gene>
<dbReference type="EMBL" id="CM042024">
    <property type="protein sequence ID" value="KAI3809672.1"/>
    <property type="molecule type" value="Genomic_DNA"/>
</dbReference>
<accession>A0ACB9IPD7</accession>